<sequence length="164" mass="18720">MLSSNRIILNPLSEADLNLMILMNGDAETMRFVGGTGTPISKVQTFIQKQKIHFEQHNWGWMVIETRQTEKIGFVFLQPCSRLSEIEIGYRLCRNYWGQGYATESAKLLLSHALTELHLNPIVAAVDPLNTASERVLQKIGMQYWKDIDWETTPSGFARCYKAP</sequence>
<accession>A0A433URX1</accession>
<evidence type="ECO:0000259" key="1">
    <source>
        <dbReference type="PROSITE" id="PS51186"/>
    </source>
</evidence>
<protein>
    <submittedName>
        <fullName evidence="2">N-acetyltransferase</fullName>
    </submittedName>
</protein>
<proteinExistence type="predicted"/>
<evidence type="ECO:0000313" key="2">
    <source>
        <dbReference type="EMBL" id="RUS96590.1"/>
    </source>
</evidence>
<dbReference type="GO" id="GO:0016747">
    <property type="term" value="F:acyltransferase activity, transferring groups other than amino-acyl groups"/>
    <property type="evidence" value="ECO:0007669"/>
    <property type="project" value="InterPro"/>
</dbReference>
<dbReference type="InterPro" id="IPR016181">
    <property type="entry name" value="Acyl_CoA_acyltransferase"/>
</dbReference>
<keyword evidence="3" id="KW-1185">Reference proteome</keyword>
<dbReference type="InterPro" id="IPR051531">
    <property type="entry name" value="N-acetyltransferase"/>
</dbReference>
<reference evidence="2" key="2">
    <citation type="journal article" date="2019" name="Genome Biol. Evol.">
        <title>Day and night: Metabolic profiles and evolutionary relationships of six axenic non-marine cyanobacteria.</title>
        <authorList>
            <person name="Will S.E."/>
            <person name="Henke P."/>
            <person name="Boedeker C."/>
            <person name="Huang S."/>
            <person name="Brinkmann H."/>
            <person name="Rohde M."/>
            <person name="Jarek M."/>
            <person name="Friedl T."/>
            <person name="Seufert S."/>
            <person name="Schumacher M."/>
            <person name="Overmann J."/>
            <person name="Neumann-Schaal M."/>
            <person name="Petersen J."/>
        </authorList>
    </citation>
    <scope>NUCLEOTIDE SEQUENCE [LARGE SCALE GENOMIC DNA]</scope>
    <source>
        <strain evidence="2">PCC 7102</strain>
    </source>
</reference>
<dbReference type="PANTHER" id="PTHR43792">
    <property type="entry name" value="GNAT FAMILY, PUTATIVE (AFU_ORTHOLOGUE AFUA_3G00765)-RELATED-RELATED"/>
    <property type="match status" value="1"/>
</dbReference>
<dbReference type="InterPro" id="IPR000182">
    <property type="entry name" value="GNAT_dom"/>
</dbReference>
<dbReference type="Proteomes" id="UP000271624">
    <property type="component" value="Unassembled WGS sequence"/>
</dbReference>
<comment type="caution">
    <text evidence="2">The sequence shown here is derived from an EMBL/GenBank/DDBJ whole genome shotgun (WGS) entry which is preliminary data.</text>
</comment>
<gene>
    <name evidence="2" type="primary">guaA</name>
    <name evidence="2" type="ORF">DSM106972_086130</name>
</gene>
<dbReference type="EMBL" id="RSCL01000035">
    <property type="protein sequence ID" value="RUS96590.1"/>
    <property type="molecule type" value="Genomic_DNA"/>
</dbReference>
<dbReference type="OrthoDB" id="509947at2"/>
<name>A0A433URX1_9CYAN</name>
<dbReference type="RefSeq" id="WP_127086625.1">
    <property type="nucleotide sequence ID" value="NZ_RSCL01000035.1"/>
</dbReference>
<dbReference type="PANTHER" id="PTHR43792:SF1">
    <property type="entry name" value="N-ACETYLTRANSFERASE DOMAIN-CONTAINING PROTEIN"/>
    <property type="match status" value="1"/>
</dbReference>
<keyword evidence="2" id="KW-0808">Transferase</keyword>
<evidence type="ECO:0000313" key="3">
    <source>
        <dbReference type="Proteomes" id="UP000271624"/>
    </source>
</evidence>
<organism evidence="2 3">
    <name type="scientific">Dulcicalothrix desertica PCC 7102</name>
    <dbReference type="NCBI Taxonomy" id="232991"/>
    <lineage>
        <taxon>Bacteria</taxon>
        <taxon>Bacillati</taxon>
        <taxon>Cyanobacteriota</taxon>
        <taxon>Cyanophyceae</taxon>
        <taxon>Nostocales</taxon>
        <taxon>Calotrichaceae</taxon>
        <taxon>Dulcicalothrix</taxon>
    </lineage>
</organism>
<dbReference type="SUPFAM" id="SSF55729">
    <property type="entry name" value="Acyl-CoA N-acyltransferases (Nat)"/>
    <property type="match status" value="1"/>
</dbReference>
<dbReference type="Pfam" id="PF13302">
    <property type="entry name" value="Acetyltransf_3"/>
    <property type="match status" value="1"/>
</dbReference>
<dbReference type="Gene3D" id="3.40.630.30">
    <property type="match status" value="1"/>
</dbReference>
<dbReference type="AlphaFoldDB" id="A0A433URX1"/>
<feature type="domain" description="N-acetyltransferase" evidence="1">
    <location>
        <begin position="7"/>
        <end position="164"/>
    </location>
</feature>
<reference evidence="2" key="1">
    <citation type="submission" date="2018-12" db="EMBL/GenBank/DDBJ databases">
        <authorList>
            <person name="Will S."/>
            <person name="Neumann-Schaal M."/>
            <person name="Henke P."/>
        </authorList>
    </citation>
    <scope>NUCLEOTIDE SEQUENCE</scope>
    <source>
        <strain evidence="2">PCC 7102</strain>
    </source>
</reference>
<dbReference type="PROSITE" id="PS51186">
    <property type="entry name" value="GNAT"/>
    <property type="match status" value="1"/>
</dbReference>